<keyword evidence="3" id="KW-1185">Reference proteome</keyword>
<evidence type="ECO:0000256" key="1">
    <source>
        <dbReference type="SAM" id="Phobius"/>
    </source>
</evidence>
<dbReference type="OrthoDB" id="5119996at2"/>
<protein>
    <recommendedName>
        <fullName evidence="4">Integral membrane protein</fullName>
    </recommendedName>
</protein>
<organism evidence="2 3">
    <name type="scientific">Nakamurella multipartita (strain ATCC 700099 / DSM 44233 / CIP 104796 / JCM 9543 / NBRC 105858 / Y-104)</name>
    <name type="common">Microsphaera multipartita</name>
    <dbReference type="NCBI Taxonomy" id="479431"/>
    <lineage>
        <taxon>Bacteria</taxon>
        <taxon>Bacillati</taxon>
        <taxon>Actinomycetota</taxon>
        <taxon>Actinomycetes</taxon>
        <taxon>Nakamurellales</taxon>
        <taxon>Nakamurellaceae</taxon>
        <taxon>Nakamurella</taxon>
    </lineage>
</organism>
<dbReference type="EMBL" id="CP001737">
    <property type="protein sequence ID" value="ACV80197.1"/>
    <property type="molecule type" value="Genomic_DNA"/>
</dbReference>
<feature type="transmembrane region" description="Helical" evidence="1">
    <location>
        <begin position="119"/>
        <end position="137"/>
    </location>
</feature>
<sequence>MMTSNLDKSDRSDGDRAKARAYVREFIPAMLAYCVVIVLVLTFGDLDGSSPWRFVWAVLPVLPLIGVAVAVIRHVRRLDDYQQRLNLQAFGVGFAVAMGAAITVGLLQSAGLSTRAGGWIIFGAGMAGWGVTAIVVARRG</sequence>
<dbReference type="Proteomes" id="UP000002218">
    <property type="component" value="Chromosome"/>
</dbReference>
<gene>
    <name evidence="2" type="ordered locus">Namu_3904</name>
</gene>
<name>C8XGW6_NAKMY</name>
<dbReference type="HOGENOM" id="CLU_1833014_0_0_11"/>
<feature type="transmembrane region" description="Helical" evidence="1">
    <location>
        <begin position="87"/>
        <end position="107"/>
    </location>
</feature>
<evidence type="ECO:0000313" key="2">
    <source>
        <dbReference type="EMBL" id="ACV80197.1"/>
    </source>
</evidence>
<dbReference type="AlphaFoldDB" id="C8XGW6"/>
<feature type="transmembrane region" description="Helical" evidence="1">
    <location>
        <begin position="54"/>
        <end position="75"/>
    </location>
</feature>
<dbReference type="KEGG" id="nml:Namu_3904"/>
<reference evidence="2 3" key="2">
    <citation type="journal article" date="2010" name="Stand. Genomic Sci.">
        <title>Complete genome sequence of Nakamurella multipartita type strain (Y-104).</title>
        <authorList>
            <person name="Tice H."/>
            <person name="Mayilraj S."/>
            <person name="Sims D."/>
            <person name="Lapidus A."/>
            <person name="Nolan M."/>
            <person name="Lucas S."/>
            <person name="Glavina Del Rio T."/>
            <person name="Copeland A."/>
            <person name="Cheng J.F."/>
            <person name="Meincke L."/>
            <person name="Bruce D."/>
            <person name="Goodwin L."/>
            <person name="Pitluck S."/>
            <person name="Ivanova N."/>
            <person name="Mavromatis K."/>
            <person name="Ovchinnikova G."/>
            <person name="Pati A."/>
            <person name="Chen A."/>
            <person name="Palaniappan K."/>
            <person name="Land M."/>
            <person name="Hauser L."/>
            <person name="Chang Y.J."/>
            <person name="Jeffries C.D."/>
            <person name="Detter J.C."/>
            <person name="Brettin T."/>
            <person name="Rohde M."/>
            <person name="Goker M."/>
            <person name="Bristow J."/>
            <person name="Eisen J.A."/>
            <person name="Markowitz V."/>
            <person name="Hugenholtz P."/>
            <person name="Kyrpides N.C."/>
            <person name="Klenk H.P."/>
            <person name="Chen F."/>
        </authorList>
    </citation>
    <scope>NUCLEOTIDE SEQUENCE [LARGE SCALE GENOMIC DNA]</scope>
    <source>
        <strain evidence="3">ATCC 700099 / DSM 44233 / CIP 104796 / JCM 9543 / NBRC 105858 / Y-104</strain>
    </source>
</reference>
<proteinExistence type="predicted"/>
<dbReference type="STRING" id="479431.Namu_3904"/>
<evidence type="ECO:0000313" key="3">
    <source>
        <dbReference type="Proteomes" id="UP000002218"/>
    </source>
</evidence>
<reference evidence="3" key="1">
    <citation type="submission" date="2009-09" db="EMBL/GenBank/DDBJ databases">
        <title>The complete genome of Nakamurella multipartita DSM 44233.</title>
        <authorList>
            <consortium name="US DOE Joint Genome Institute (JGI-PGF)"/>
            <person name="Lucas S."/>
            <person name="Copeland A."/>
            <person name="Lapidus A."/>
            <person name="Glavina del Rio T."/>
            <person name="Dalin E."/>
            <person name="Tice H."/>
            <person name="Bruce D."/>
            <person name="Goodwin L."/>
            <person name="Pitluck S."/>
            <person name="Kyrpides N."/>
            <person name="Mavromatis K."/>
            <person name="Ivanova N."/>
            <person name="Ovchinnikova G."/>
            <person name="Sims D."/>
            <person name="Meincke L."/>
            <person name="Brettin T."/>
            <person name="Detter J.C."/>
            <person name="Han C."/>
            <person name="Larimer F."/>
            <person name="Land M."/>
            <person name="Hauser L."/>
            <person name="Markowitz V."/>
            <person name="Cheng J.-F."/>
            <person name="Hugenholtz P."/>
            <person name="Woyke T."/>
            <person name="Wu D."/>
            <person name="Klenk H.-P."/>
            <person name="Eisen J.A."/>
        </authorList>
    </citation>
    <scope>NUCLEOTIDE SEQUENCE [LARGE SCALE GENOMIC DNA]</scope>
    <source>
        <strain evidence="3">ATCC 700099 / DSM 44233 / CIP 104796 / JCM 9543 / NBRC 105858 / Y-104</strain>
    </source>
</reference>
<accession>C8XGW6</accession>
<dbReference type="InParanoid" id="C8XGW6"/>
<evidence type="ECO:0008006" key="4">
    <source>
        <dbReference type="Google" id="ProtNLM"/>
    </source>
</evidence>
<dbReference type="RefSeq" id="WP_015749023.1">
    <property type="nucleotide sequence ID" value="NC_013235.1"/>
</dbReference>
<dbReference type="eggNOG" id="ENOG5032CP6">
    <property type="taxonomic scope" value="Bacteria"/>
</dbReference>
<keyword evidence="1" id="KW-0472">Membrane</keyword>
<keyword evidence="1" id="KW-0812">Transmembrane</keyword>
<feature type="transmembrane region" description="Helical" evidence="1">
    <location>
        <begin position="21"/>
        <end position="42"/>
    </location>
</feature>
<keyword evidence="1" id="KW-1133">Transmembrane helix</keyword>